<keyword evidence="3" id="KW-0371">Homeobox</keyword>
<evidence type="ECO:0000256" key="4">
    <source>
        <dbReference type="ARBA" id="ARBA00023163"/>
    </source>
</evidence>
<keyword evidence="5" id="KW-0539">Nucleus</keyword>
<comment type="caution">
    <text evidence="8">The sequence shown here is derived from an EMBL/GenBank/DDBJ whole genome shotgun (WGS) entry which is preliminary data.</text>
</comment>
<name>A0ABQ8CD60_BRANA</name>
<dbReference type="EMBL" id="JAGKQM010000008">
    <property type="protein sequence ID" value="KAH0914985.1"/>
    <property type="molecule type" value="Genomic_DNA"/>
</dbReference>
<feature type="domain" description="START" evidence="7">
    <location>
        <begin position="790"/>
        <end position="1028"/>
    </location>
</feature>
<evidence type="ECO:0000313" key="8">
    <source>
        <dbReference type="EMBL" id="KAH0914985.1"/>
    </source>
</evidence>
<dbReference type="Pfam" id="PF01852">
    <property type="entry name" value="START"/>
    <property type="match status" value="2"/>
</dbReference>
<evidence type="ECO:0000256" key="5">
    <source>
        <dbReference type="ARBA" id="ARBA00023242"/>
    </source>
</evidence>
<organism evidence="8 9">
    <name type="scientific">Brassica napus</name>
    <name type="common">Rape</name>
    <dbReference type="NCBI Taxonomy" id="3708"/>
    <lineage>
        <taxon>Eukaryota</taxon>
        <taxon>Viridiplantae</taxon>
        <taxon>Streptophyta</taxon>
        <taxon>Embryophyta</taxon>
        <taxon>Tracheophyta</taxon>
        <taxon>Spermatophyta</taxon>
        <taxon>Magnoliopsida</taxon>
        <taxon>eudicotyledons</taxon>
        <taxon>Gunneridae</taxon>
        <taxon>Pentapetalae</taxon>
        <taxon>rosids</taxon>
        <taxon>malvids</taxon>
        <taxon>Brassicales</taxon>
        <taxon>Brassicaceae</taxon>
        <taxon>Brassiceae</taxon>
        <taxon>Brassica</taxon>
    </lineage>
</organism>
<evidence type="ECO:0000256" key="6">
    <source>
        <dbReference type="SAM" id="Coils"/>
    </source>
</evidence>
<evidence type="ECO:0000256" key="1">
    <source>
        <dbReference type="ARBA" id="ARBA00023015"/>
    </source>
</evidence>
<evidence type="ECO:0000256" key="2">
    <source>
        <dbReference type="ARBA" id="ARBA00023125"/>
    </source>
</evidence>
<feature type="domain" description="START" evidence="7">
    <location>
        <begin position="172"/>
        <end position="410"/>
    </location>
</feature>
<evidence type="ECO:0000256" key="3">
    <source>
        <dbReference type="ARBA" id="ARBA00023155"/>
    </source>
</evidence>
<dbReference type="Pfam" id="PF25797">
    <property type="entry name" value="PDF2_C"/>
    <property type="match status" value="2"/>
</dbReference>
<dbReference type="InterPro" id="IPR057993">
    <property type="entry name" value="HD-Zip_IV_C"/>
</dbReference>
<dbReference type="CDD" id="cd08875">
    <property type="entry name" value="START_ArGLABRA2_like"/>
    <property type="match status" value="2"/>
</dbReference>
<feature type="coiled-coil region" evidence="6">
    <location>
        <begin position="699"/>
        <end position="726"/>
    </location>
</feature>
<evidence type="ECO:0000313" key="9">
    <source>
        <dbReference type="Proteomes" id="UP000824890"/>
    </source>
</evidence>
<dbReference type="PANTHER" id="PTHR45654">
    <property type="entry name" value="HOMEOBOX-LEUCINE ZIPPER PROTEIN MERISTEM L1"/>
    <property type="match status" value="1"/>
</dbReference>
<evidence type="ECO:0000259" key="7">
    <source>
        <dbReference type="PROSITE" id="PS50848"/>
    </source>
</evidence>
<keyword evidence="9" id="KW-1185">Reference proteome</keyword>
<dbReference type="InterPro" id="IPR002913">
    <property type="entry name" value="START_lipid-bd_dom"/>
</dbReference>
<dbReference type="InterPro" id="IPR042160">
    <property type="entry name" value="HD-Zip_IV"/>
</dbReference>
<dbReference type="PROSITE" id="PS50848">
    <property type="entry name" value="START"/>
    <property type="match status" value="2"/>
</dbReference>
<sequence>MGKARVVDKPLCLLAVKQKLTPFALPGTSNGGNKKKMYEDHQVAKSGKEGGHMVTNYSDNIFGSASSSPTGTVQNPDFKLSTFLNPNFSYVIPKEEYGMMSMTENGSAWSGNNPIEQDRSDNKMLKAENETLKTENRKLHIASLMNPCLPPPETACLFPDMKDNITNNLLIAKEDKAVAMDLAVSCVQELAKMCATNEPLWNKKGSDNEIISLNEDVYKKMFQWPSVDDNHFRREASRANTVVIMNSITLVNAFLDADKWSEMFCSIVSRAKTIQIISSGVSGASGSLLLMYAELQVPSPLVPTREIYFLRYVKQNAEAGKWMIVDFPVDGLIKPASGITTTDQYRRMPSGFIIQDMSNGYSQITWVEHVEVEEKHVHHEMVREYVESGAAFGAERWLAVLRRQCERMPSLMATNITDLGVIPSVEAKRKLMKLSQSMVRTYCLTISNSYGQALSESPKETVRITTRKVCGGVVLCGVSTTLLPYSHHQVFDFLRHDHGRSQMEEMFNENPFQEVAHIENGSHPGNCISLLHFHGASSSNNVEWMLQETCTDNSGSLVVYSTVHANAVQLAMSGEDPSRIPLLPLGFSVVPVNQPHVVEGISVNLDSCLGEQRHHSNTQPFHYNHQVAKSGKEGGHMVTNYSDNIFGSASSSPTGTVQNPDFKLSTFLNPNFSYVIPKEEYGMMSMTENGSAWSGNNPIEQDRSDNKMLKAENETLKTENRKLQFDLQRLSCSSCGGSRDKLHLENYRLRQELDRLHSIASLMNPCLPPPETACLFPDMKDNITNNLLIAKEDKAVAMDLAVSCVQELAKMCATNEPLWNKKGSDNEIISLNEDVYKKMFQWPSVDDNHFRREASRANTVVIMNSITLVNAFLDADKWSEMFCSIVSRAKTIQIISSGVSGASGSLLLMYAELQVPSPLVPTREIYFLRYVKQNAEAGKWMIVDFPVDGLIKPASGITTTDQYRRMPSGFIIQDMSNGYSQITWVEHVEVEEKHVHHEMVREYVESGAAFGAERWLAVLRRQCERMPSLMATNITDLGVIPSVEAKRKLMKLSQSMVRTYCLTISNSYGQALSESPKETVRITTRKVCGGVVLCGVSTTLLPYSHHQVFDFLRHDHGRSQMEEMFNENPFQEVAHIENGSHPGNCISLLHFHGASSSNNVEWMLQETCTDNSGSLVVYSTVHANAVQLAMSGEDPSRIPLLPLGFSVVPVNQPHVVEGISVNLDSCLLTVAIQVLVSNATTATLNLSTTVINNRICSTVYRISSALGSPLLPEIPSSFKQEISN</sequence>
<proteinExistence type="predicted"/>
<protein>
    <recommendedName>
        <fullName evidence="7">START domain-containing protein</fullName>
    </recommendedName>
</protein>
<dbReference type="InterPro" id="IPR023393">
    <property type="entry name" value="START-like_dom_sf"/>
</dbReference>
<keyword evidence="4" id="KW-0804">Transcription</keyword>
<accession>A0ABQ8CD60</accession>
<feature type="coiled-coil region" evidence="6">
    <location>
        <begin position="115"/>
        <end position="142"/>
    </location>
</feature>
<keyword evidence="2" id="KW-0238">DNA-binding</keyword>
<dbReference type="SUPFAM" id="SSF55961">
    <property type="entry name" value="Bet v1-like"/>
    <property type="match status" value="4"/>
</dbReference>
<dbReference type="PANTHER" id="PTHR45654:SF44">
    <property type="entry name" value="HOMEOBOX-LEUCINE ZIPPER PROTEIN HDG4"/>
    <property type="match status" value="1"/>
</dbReference>
<reference evidence="8 9" key="1">
    <citation type="submission" date="2021-05" db="EMBL/GenBank/DDBJ databases">
        <title>Genome Assembly of Synthetic Allotetraploid Brassica napus Reveals Homoeologous Exchanges between Subgenomes.</title>
        <authorList>
            <person name="Davis J.T."/>
        </authorList>
    </citation>
    <scope>NUCLEOTIDE SEQUENCE [LARGE SCALE GENOMIC DNA]</scope>
    <source>
        <strain evidence="9">cv. Da-Ae</strain>
        <tissue evidence="8">Seedling</tissue>
    </source>
</reference>
<keyword evidence="6" id="KW-0175">Coiled coil</keyword>
<dbReference type="Gene3D" id="3.30.530.20">
    <property type="match status" value="2"/>
</dbReference>
<dbReference type="SMART" id="SM00234">
    <property type="entry name" value="START"/>
    <property type="match status" value="2"/>
</dbReference>
<dbReference type="Proteomes" id="UP000824890">
    <property type="component" value="Unassembled WGS sequence"/>
</dbReference>
<keyword evidence="1" id="KW-0805">Transcription regulation</keyword>
<gene>
    <name evidence="8" type="ORF">HID58_029431</name>
</gene>